<evidence type="ECO:0000256" key="1">
    <source>
        <dbReference type="SAM" id="SignalP"/>
    </source>
</evidence>
<dbReference type="EMBL" id="CP050063">
    <property type="protein sequence ID" value="QIP14983.1"/>
    <property type="molecule type" value="Genomic_DNA"/>
</dbReference>
<keyword evidence="3" id="KW-1185">Reference proteome</keyword>
<sequence length="218" mass="23825">MAKLFVLLLCVCLQVHAQDTSYVRQTTAATVDNQLLNASTDSDAQLRLPHKMMFTQRVFWGPNGLLRVAHIAPLTQEGRKKELKVRAFMLLSHKVTGYATLAGFVAQGILGLKMNNATGIEYDQLVNAQRTTRTITNIAYGTTALLSLTAPPKLLADQKARSGVRLHKYLSIIHLAGFIATNVLAGKTNQHTELRPYQQVAAFTTAAALAPALIALKF</sequence>
<protein>
    <submittedName>
        <fullName evidence="2">Uncharacterized protein</fullName>
    </submittedName>
</protein>
<dbReference type="AlphaFoldDB" id="A0A6G9ARZ3"/>
<keyword evidence="1" id="KW-0732">Signal</keyword>
<gene>
    <name evidence="2" type="ORF">G8759_21330</name>
</gene>
<name>A0A6G9ARZ3_9BACT</name>
<proteinExistence type="predicted"/>
<feature type="chain" id="PRO_5026291125" evidence="1">
    <location>
        <begin position="18"/>
        <end position="218"/>
    </location>
</feature>
<dbReference type="RefSeq" id="WP_167212129.1">
    <property type="nucleotide sequence ID" value="NZ_CP050063.1"/>
</dbReference>
<feature type="signal peptide" evidence="1">
    <location>
        <begin position="1"/>
        <end position="17"/>
    </location>
</feature>
<organism evidence="2 3">
    <name type="scientific">Spirosoma aureum</name>
    <dbReference type="NCBI Taxonomy" id="2692134"/>
    <lineage>
        <taxon>Bacteria</taxon>
        <taxon>Pseudomonadati</taxon>
        <taxon>Bacteroidota</taxon>
        <taxon>Cytophagia</taxon>
        <taxon>Cytophagales</taxon>
        <taxon>Cytophagaceae</taxon>
        <taxon>Spirosoma</taxon>
    </lineage>
</organism>
<dbReference type="Proteomes" id="UP000501802">
    <property type="component" value="Chromosome"/>
</dbReference>
<dbReference type="KEGG" id="spib:G8759_21330"/>
<evidence type="ECO:0000313" key="3">
    <source>
        <dbReference type="Proteomes" id="UP000501802"/>
    </source>
</evidence>
<evidence type="ECO:0000313" key="2">
    <source>
        <dbReference type="EMBL" id="QIP14983.1"/>
    </source>
</evidence>
<reference evidence="2 3" key="1">
    <citation type="submission" date="2020-03" db="EMBL/GenBank/DDBJ databases">
        <authorList>
            <person name="Kim M.K."/>
        </authorList>
    </citation>
    <scope>NUCLEOTIDE SEQUENCE [LARGE SCALE GENOMIC DNA]</scope>
    <source>
        <strain evidence="2 3">BT328</strain>
    </source>
</reference>
<accession>A0A6G9ARZ3</accession>